<evidence type="ECO:0000256" key="5">
    <source>
        <dbReference type="ARBA" id="ARBA00023163"/>
    </source>
</evidence>
<dbReference type="Proteomes" id="UP001157974">
    <property type="component" value="Unassembled WGS sequence"/>
</dbReference>
<comment type="subcellular location">
    <subcellularLocation>
        <location evidence="1">Nucleus</location>
    </subcellularLocation>
</comment>
<dbReference type="Gene3D" id="1.25.40.500">
    <property type="entry name" value="TFIID subunit TAF5, NTD2 domain"/>
    <property type="match status" value="1"/>
</dbReference>
<dbReference type="SMART" id="SM00320">
    <property type="entry name" value="WD40"/>
    <property type="match status" value="6"/>
</dbReference>
<feature type="compositionally biased region" description="Basic and acidic residues" evidence="8">
    <location>
        <begin position="247"/>
        <end position="275"/>
    </location>
</feature>
<dbReference type="GO" id="GO:0016251">
    <property type="term" value="F:RNA polymerase II general transcription initiation factor activity"/>
    <property type="evidence" value="ECO:0007669"/>
    <property type="project" value="TreeGrafter"/>
</dbReference>
<dbReference type="PROSITE" id="PS50082">
    <property type="entry name" value="WD_REPEATS_2"/>
    <property type="match status" value="6"/>
</dbReference>
<dbReference type="InterPro" id="IPR037264">
    <property type="entry name" value="TFIID_NTD2_sf"/>
</dbReference>
<dbReference type="Gene3D" id="2.130.10.10">
    <property type="entry name" value="YVTN repeat-like/Quinoprotein amine dehydrogenase"/>
    <property type="match status" value="3"/>
</dbReference>
<evidence type="ECO:0000256" key="2">
    <source>
        <dbReference type="ARBA" id="ARBA00022574"/>
    </source>
</evidence>
<feature type="repeat" description="WD" evidence="7">
    <location>
        <begin position="450"/>
        <end position="491"/>
    </location>
</feature>
<dbReference type="PANTHER" id="PTHR19879">
    <property type="entry name" value="TRANSCRIPTION INITIATION FACTOR TFIID"/>
    <property type="match status" value="1"/>
</dbReference>
<dbReference type="PROSITE" id="PS50294">
    <property type="entry name" value="WD_REPEATS_REGION"/>
    <property type="match status" value="5"/>
</dbReference>
<gene>
    <name evidence="10" type="ORF">NDN08_004807</name>
</gene>
<proteinExistence type="predicted"/>
<protein>
    <recommendedName>
        <fullName evidence="9">TFIID subunit TAF5 NTD2 domain-containing protein</fullName>
    </recommendedName>
</protein>
<dbReference type="Pfam" id="PF00400">
    <property type="entry name" value="WD40"/>
    <property type="match status" value="5"/>
</dbReference>
<feature type="repeat" description="WD" evidence="7">
    <location>
        <begin position="492"/>
        <end position="533"/>
    </location>
</feature>
<dbReference type="SUPFAM" id="SSF160897">
    <property type="entry name" value="Taf5 N-terminal domain-like"/>
    <property type="match status" value="1"/>
</dbReference>
<dbReference type="CDD" id="cd08044">
    <property type="entry name" value="TAF5_NTD2"/>
    <property type="match status" value="1"/>
</dbReference>
<dbReference type="InterPro" id="IPR001680">
    <property type="entry name" value="WD40_rpt"/>
</dbReference>
<feature type="repeat" description="WD" evidence="7">
    <location>
        <begin position="330"/>
        <end position="364"/>
    </location>
</feature>
<sequence>MNPGMPKDARERAVLVQQVVIEYLRKRGYRSTERELLAEISKEADASYDDESRNAMMIINRSMRGYDEQPMMYEEMYRELRDWADGSLDLYKGELHSVLYPHMVHCFLEMVKRGASADAQRFLKKYGKEFMANSEKRAEELRTLMGVTSTQILQENETAKLFLNNRYELFLSSYALELLLAFLTDNPRRYLLLRILNHNCRILDHTIPTAGNLLDGASGFFATEEQKALASKEVLWGTLKEKEYIKADETDDKDASDNKGKEEEEEEKKPPHVEADGSLSEALVPIPKYRVGATGLENLTANTKGRVALSRSSLPSCLFYTFANTRGCAMNCLTMSADASLVAAGFQESSVRVWDYKSGQQHGTKLVGHSGPVFAVDMSFCSQFLLSGSEDGTARLWSIPLKSDLVAFRGHNHPIWSVAWGPYGHYFVTGSHDSTARIWSTERISPLRILSGHLSDVEATVWHPNCTYVATGSTDLTSRLWDLRVGDCVRVFGTHSGPLQALAFSPNGRYLAMSGNTKDIHVWDIAEGRQVQRLKGHEASVWHLAYSCEGSVLASASADNTVRVWDATTSGGGKKLLGGASPVSATVNGTPEAGGKADGPAKTSTTPMDTAGSTTGSAAAPAASPTTSAGTAAASWGGQPSTSAHLSQKTESPLLCTLRTKRTPAFYVRFTRKNLMVAGGAYGC</sequence>
<dbReference type="InterPro" id="IPR007582">
    <property type="entry name" value="TFIID_NTD2"/>
</dbReference>
<dbReference type="SUPFAM" id="SSF50978">
    <property type="entry name" value="WD40 repeat-like"/>
    <property type="match status" value="1"/>
</dbReference>
<feature type="domain" description="TFIID subunit TAF5 NTD2" evidence="9">
    <location>
        <begin position="68"/>
        <end position="200"/>
    </location>
</feature>
<comment type="caution">
    <text evidence="10">The sequence shown here is derived from an EMBL/GenBank/DDBJ whole genome shotgun (WGS) entry which is preliminary data.</text>
</comment>
<reference evidence="10 11" key="1">
    <citation type="journal article" date="2023" name="Nat. Commun.">
        <title>Origin of minicircular mitochondrial genomes in red algae.</title>
        <authorList>
            <person name="Lee Y."/>
            <person name="Cho C.H."/>
            <person name="Lee Y.M."/>
            <person name="Park S.I."/>
            <person name="Yang J.H."/>
            <person name="West J.A."/>
            <person name="Bhattacharya D."/>
            <person name="Yoon H.S."/>
        </authorList>
    </citation>
    <scope>NUCLEOTIDE SEQUENCE [LARGE SCALE GENOMIC DNA]</scope>
    <source>
        <strain evidence="10 11">CCMP1338</strain>
        <tissue evidence="10">Whole cell</tissue>
    </source>
</reference>
<dbReference type="InterPro" id="IPR019775">
    <property type="entry name" value="WD40_repeat_CS"/>
</dbReference>
<dbReference type="InterPro" id="IPR020472">
    <property type="entry name" value="WD40_PAC1"/>
</dbReference>
<evidence type="ECO:0000256" key="6">
    <source>
        <dbReference type="ARBA" id="ARBA00023242"/>
    </source>
</evidence>
<feature type="region of interest" description="Disordered" evidence="8">
    <location>
        <begin position="571"/>
        <end position="650"/>
    </location>
</feature>
<evidence type="ECO:0000259" key="9">
    <source>
        <dbReference type="Pfam" id="PF04494"/>
    </source>
</evidence>
<dbReference type="Pfam" id="PF04494">
    <property type="entry name" value="TFIID_NTD2"/>
    <property type="match status" value="1"/>
</dbReference>
<feature type="repeat" description="WD" evidence="7">
    <location>
        <begin position="534"/>
        <end position="569"/>
    </location>
</feature>
<feature type="repeat" description="WD" evidence="7">
    <location>
        <begin position="408"/>
        <end position="449"/>
    </location>
</feature>
<evidence type="ECO:0000256" key="8">
    <source>
        <dbReference type="SAM" id="MobiDB-lite"/>
    </source>
</evidence>
<dbReference type="PRINTS" id="PR00320">
    <property type="entry name" value="GPROTEINBRPT"/>
</dbReference>
<dbReference type="InterPro" id="IPR036322">
    <property type="entry name" value="WD40_repeat_dom_sf"/>
</dbReference>
<dbReference type="PROSITE" id="PS00678">
    <property type="entry name" value="WD_REPEATS_1"/>
    <property type="match status" value="2"/>
</dbReference>
<feature type="region of interest" description="Disordered" evidence="8">
    <location>
        <begin position="247"/>
        <end position="276"/>
    </location>
</feature>
<dbReference type="EMBL" id="JAMWBK010000007">
    <property type="protein sequence ID" value="KAJ8903706.1"/>
    <property type="molecule type" value="Genomic_DNA"/>
</dbReference>
<dbReference type="GO" id="GO:0006367">
    <property type="term" value="P:transcription initiation at RNA polymerase II promoter"/>
    <property type="evidence" value="ECO:0007669"/>
    <property type="project" value="TreeGrafter"/>
</dbReference>
<dbReference type="PANTHER" id="PTHR19879:SF1">
    <property type="entry name" value="CANNONBALL-RELATED"/>
    <property type="match status" value="1"/>
</dbReference>
<dbReference type="AlphaFoldDB" id="A0AAV8UQD7"/>
<keyword evidence="2 7" id="KW-0853">WD repeat</keyword>
<evidence type="ECO:0000313" key="11">
    <source>
        <dbReference type="Proteomes" id="UP001157974"/>
    </source>
</evidence>
<feature type="compositionally biased region" description="Low complexity" evidence="8">
    <location>
        <begin position="610"/>
        <end position="635"/>
    </location>
</feature>
<keyword evidence="11" id="KW-1185">Reference proteome</keyword>
<organism evidence="10 11">
    <name type="scientific">Rhodosorus marinus</name>
    <dbReference type="NCBI Taxonomy" id="101924"/>
    <lineage>
        <taxon>Eukaryota</taxon>
        <taxon>Rhodophyta</taxon>
        <taxon>Stylonematophyceae</taxon>
        <taxon>Stylonematales</taxon>
        <taxon>Stylonemataceae</taxon>
        <taxon>Rhodosorus</taxon>
    </lineage>
</organism>
<evidence type="ECO:0000256" key="4">
    <source>
        <dbReference type="ARBA" id="ARBA00023015"/>
    </source>
</evidence>
<keyword evidence="4" id="KW-0805">Transcription regulation</keyword>
<keyword evidence="5" id="KW-0804">Transcription</keyword>
<dbReference type="InterPro" id="IPR015943">
    <property type="entry name" value="WD40/YVTN_repeat-like_dom_sf"/>
</dbReference>
<evidence type="ECO:0000313" key="10">
    <source>
        <dbReference type="EMBL" id="KAJ8903706.1"/>
    </source>
</evidence>
<evidence type="ECO:0000256" key="3">
    <source>
        <dbReference type="ARBA" id="ARBA00022737"/>
    </source>
</evidence>
<dbReference type="GO" id="GO:0005669">
    <property type="term" value="C:transcription factor TFIID complex"/>
    <property type="evidence" value="ECO:0007669"/>
    <property type="project" value="TreeGrafter"/>
</dbReference>
<evidence type="ECO:0000256" key="7">
    <source>
        <dbReference type="PROSITE-ProRule" id="PRU00221"/>
    </source>
</evidence>
<evidence type="ECO:0000256" key="1">
    <source>
        <dbReference type="ARBA" id="ARBA00004123"/>
    </source>
</evidence>
<feature type="compositionally biased region" description="Polar residues" evidence="8">
    <location>
        <begin position="638"/>
        <end position="650"/>
    </location>
</feature>
<keyword evidence="3" id="KW-0677">Repeat</keyword>
<keyword evidence="6" id="KW-0539">Nucleus</keyword>
<dbReference type="CDD" id="cd00200">
    <property type="entry name" value="WD40"/>
    <property type="match status" value="1"/>
</dbReference>
<name>A0AAV8UQD7_9RHOD</name>
<accession>A0AAV8UQD7</accession>
<feature type="repeat" description="WD" evidence="7">
    <location>
        <begin position="366"/>
        <end position="399"/>
    </location>
</feature>